<dbReference type="InterPro" id="IPR039672">
    <property type="entry name" value="MFS_2"/>
</dbReference>
<sequence length="477" mass="53203">MTGMSLDSQHLCSLKDEGDKRLKINMNNSGMKIPMKELASYFGYGMGQCFSFGLVGTFILFFYTDIMGISPVAASMIFLIARVWDAIHDPLIAGVMDTINMRRGKFRPYLLFTPFLIFLVTVAAFYNIEASLMTKTIYAGVTYILWGTLYALSDIPFWSMSTVMTDEPQERAKTATCAMLGVNAGIGATMILFPYISGLFAENSADRGYFAGVVILMVLGVILMLNGFFNTKERVNVTVTEKVTLKQTFIVVWQNKPLFFILSAFFMNVFSNIVNTFYIFFFTYNMGDAELVSVIGLITFTCALACLGTPFLTRHFKKRDLFITLCVLEIIARVGFWFTGYNNVVSVMVWLTVITAIFMMTNPLISAMIADTVEYSYYHTGKRCAAITFSGQTFVGKLSVAVAGGVSGLILSILGYMPNVAQSTWTLNGLFFCISLLPAVGAVVRILIMRKYKFTEDEHAILREELKQGRFHSSVGK</sequence>
<dbReference type="PANTHER" id="PTHR11328">
    <property type="entry name" value="MAJOR FACILITATOR SUPERFAMILY DOMAIN-CONTAINING PROTEIN"/>
    <property type="match status" value="1"/>
</dbReference>
<dbReference type="KEGG" id="ypm:YP_3445"/>
<dbReference type="GO" id="GO:0006814">
    <property type="term" value="P:sodium ion transport"/>
    <property type="evidence" value="ECO:0007669"/>
    <property type="project" value="InterPro"/>
</dbReference>
<name>A0A3G5L098_YERPE</name>
<protein>
    <submittedName>
        <fullName evidence="3">Carbohydrate symporter permease</fullName>
    </submittedName>
    <submittedName>
        <fullName evidence="4">Sodium:galactoside symporter family protein</fullName>
    </submittedName>
</protein>
<evidence type="ECO:0000256" key="1">
    <source>
        <dbReference type="ARBA" id="ARBA00009617"/>
    </source>
</evidence>
<evidence type="ECO:0000313" key="6">
    <source>
        <dbReference type="Proteomes" id="UP000002490"/>
    </source>
</evidence>
<dbReference type="PANTHER" id="PTHR11328:SF43">
    <property type="entry name" value="SULFOQUINOVOSE IMPORTER-RELATED"/>
    <property type="match status" value="1"/>
</dbReference>
<feature type="transmembrane region" description="Helical" evidence="2">
    <location>
        <begin position="132"/>
        <end position="153"/>
    </location>
</feature>
<dbReference type="GO" id="GO:0016020">
    <property type="term" value="C:membrane"/>
    <property type="evidence" value="ECO:0007669"/>
    <property type="project" value="InterPro"/>
</dbReference>
<evidence type="ECO:0000256" key="2">
    <source>
        <dbReference type="SAM" id="Phobius"/>
    </source>
</evidence>
<keyword evidence="2" id="KW-1133">Transmembrane helix</keyword>
<dbReference type="InterPro" id="IPR036259">
    <property type="entry name" value="MFS_trans_sf"/>
</dbReference>
<organism evidence="4 5">
    <name type="scientific">Yersinia pestis</name>
    <dbReference type="NCBI Taxonomy" id="632"/>
    <lineage>
        <taxon>Bacteria</taxon>
        <taxon>Pseudomonadati</taxon>
        <taxon>Pseudomonadota</taxon>
        <taxon>Gammaproteobacteria</taxon>
        <taxon>Enterobacterales</taxon>
        <taxon>Yersiniaceae</taxon>
        <taxon>Yersinia</taxon>
    </lineage>
</organism>
<dbReference type="NCBIfam" id="TIGR00792">
    <property type="entry name" value="gph"/>
    <property type="match status" value="1"/>
</dbReference>
<dbReference type="GO" id="GO:0015293">
    <property type="term" value="F:symporter activity"/>
    <property type="evidence" value="ECO:0007669"/>
    <property type="project" value="InterPro"/>
</dbReference>
<dbReference type="KEGG" id="ypk:y3386"/>
<feature type="transmembrane region" description="Helical" evidence="2">
    <location>
        <begin position="174"/>
        <end position="196"/>
    </location>
</feature>
<dbReference type="Gene3D" id="1.20.1250.20">
    <property type="entry name" value="MFS general substrate transporter like domains"/>
    <property type="match status" value="2"/>
</dbReference>
<reference evidence="5" key="3">
    <citation type="journal article" date="2004" name="DNA Res.">
        <title>Complete genome sequence of Yersinia pestis strain 91001, an isolate avirulent to humans.</title>
        <authorList>
            <person name="Song Y."/>
            <person name="Tong Z."/>
            <person name="Wang J."/>
            <person name="Wang L."/>
            <person name="Guo Z."/>
            <person name="Han Y."/>
            <person name="Zhang J."/>
            <person name="Pei D."/>
            <person name="Zhou D."/>
            <person name="Qin H."/>
            <person name="Pang X."/>
            <person name="Han Y."/>
            <person name="Zhai J."/>
            <person name="Li M."/>
            <person name="Cui B."/>
            <person name="Qi Z."/>
            <person name="Jin L."/>
            <person name="Dai R."/>
            <person name="Chen F."/>
            <person name="Li S."/>
            <person name="Ye C."/>
            <person name="Du Z."/>
            <person name="Lin W."/>
            <person name="Wang J."/>
            <person name="Yu J."/>
            <person name="Yang H."/>
            <person name="Wang J."/>
            <person name="Huang P."/>
            <person name="Yang R."/>
        </authorList>
    </citation>
    <scope>NUCLEOTIDE SEQUENCE [LARGE SCALE GENOMIC DNA]</scope>
    <source>
        <strain evidence="5">91001 / Biovar Mediaevalis</strain>
    </source>
</reference>
<accession>A0A3G5L098</accession>
<feature type="transmembrane region" description="Helical" evidence="2">
    <location>
        <begin position="108"/>
        <end position="126"/>
    </location>
</feature>
<evidence type="ECO:0000313" key="4">
    <source>
        <dbReference type="EMBL" id="AAS63605.1"/>
    </source>
</evidence>
<dbReference type="AlphaFoldDB" id="A0A3G5L098"/>
<keyword evidence="2" id="KW-0812">Transmembrane</keyword>
<feature type="transmembrane region" description="Helical" evidence="2">
    <location>
        <begin position="347"/>
        <end position="373"/>
    </location>
</feature>
<dbReference type="InterPro" id="IPR001927">
    <property type="entry name" value="Na/Gal_symport"/>
</dbReference>
<dbReference type="CDD" id="cd17332">
    <property type="entry name" value="MFS_MelB_like"/>
    <property type="match status" value="1"/>
</dbReference>
<comment type="similarity">
    <text evidence="1">Belongs to the sodium:galactoside symporter (TC 2.A.2) family.</text>
</comment>
<feature type="transmembrane region" description="Helical" evidence="2">
    <location>
        <begin position="208"/>
        <end position="229"/>
    </location>
</feature>
<evidence type="ECO:0000313" key="5">
    <source>
        <dbReference type="Proteomes" id="UP000001019"/>
    </source>
</evidence>
<dbReference type="EMBL" id="AE009952">
    <property type="protein sequence ID" value="AAM86936.1"/>
    <property type="molecule type" value="Genomic_DNA"/>
</dbReference>
<feature type="transmembrane region" description="Helical" evidence="2">
    <location>
        <begin position="292"/>
        <end position="312"/>
    </location>
</feature>
<feature type="transmembrane region" description="Helical" evidence="2">
    <location>
        <begin position="258"/>
        <end position="280"/>
    </location>
</feature>
<dbReference type="Pfam" id="PF13347">
    <property type="entry name" value="MFS_2"/>
    <property type="match status" value="1"/>
</dbReference>
<evidence type="ECO:0000313" key="3">
    <source>
        <dbReference type="EMBL" id="AAM86936.1"/>
    </source>
</evidence>
<feature type="transmembrane region" description="Helical" evidence="2">
    <location>
        <begin position="321"/>
        <end position="341"/>
    </location>
</feature>
<reference evidence="3 6" key="1">
    <citation type="journal article" date="2002" name="J. Bacteriol.">
        <title>Genome sequence of Yersinia pestis KIM.</title>
        <authorList>
            <person name="Deng W."/>
            <person name="Burland V."/>
            <person name="Plunkett G.III."/>
            <person name="Boutin A."/>
            <person name="Mayhew G.F."/>
            <person name="Liss P."/>
            <person name="Perna N.T."/>
            <person name="Rose D.J."/>
            <person name="Mau B."/>
            <person name="Zhou S."/>
            <person name="Schwartz D.C."/>
            <person name="Fetherston J.D."/>
            <person name="Lindler L.E."/>
            <person name="Brubaker R.R."/>
            <person name="Plana G.V."/>
            <person name="Straley S.C."/>
            <person name="McDonough K.A."/>
            <person name="Nilles M.L."/>
            <person name="Matson J.S."/>
            <person name="Blattner F.R."/>
            <person name="Perry R.D."/>
        </authorList>
    </citation>
    <scope>NUCLEOTIDE SEQUENCE [LARGE SCALE GENOMIC DNA]</scope>
    <source>
        <strain evidence="3">KIM</strain>
        <strain evidence="6">KIM10+ / Biovar Mediaevalis</strain>
    </source>
</reference>
<dbReference type="Proteomes" id="UP000001019">
    <property type="component" value="Chromosome"/>
</dbReference>
<dbReference type="GO" id="GO:0008643">
    <property type="term" value="P:carbohydrate transport"/>
    <property type="evidence" value="ECO:0007669"/>
    <property type="project" value="InterPro"/>
</dbReference>
<proteinExistence type="inferred from homology"/>
<feature type="transmembrane region" description="Helical" evidence="2">
    <location>
        <begin position="41"/>
        <end position="63"/>
    </location>
</feature>
<feature type="transmembrane region" description="Helical" evidence="2">
    <location>
        <begin position="429"/>
        <end position="448"/>
    </location>
</feature>
<gene>
    <name evidence="4" type="primary">melB2</name>
    <name evidence="3" type="ordered locus">y3386</name>
    <name evidence="4" type="ordered locus">YP_3445</name>
</gene>
<dbReference type="SUPFAM" id="SSF103473">
    <property type="entry name" value="MFS general substrate transporter"/>
    <property type="match status" value="1"/>
</dbReference>
<keyword evidence="2" id="KW-0472">Membrane</keyword>
<dbReference type="EMBL" id="AE017042">
    <property type="protein sequence ID" value="AAS63605.1"/>
    <property type="molecule type" value="Genomic_DNA"/>
</dbReference>
<feature type="transmembrane region" description="Helical" evidence="2">
    <location>
        <begin position="394"/>
        <end position="417"/>
    </location>
</feature>
<dbReference type="PIR" id="AC0122">
    <property type="entry name" value="AC0122"/>
</dbReference>
<dbReference type="OrthoDB" id="181905at2"/>
<feature type="transmembrane region" description="Helical" evidence="2">
    <location>
        <begin position="69"/>
        <end position="87"/>
    </location>
</feature>
<reference evidence="4" key="2">
    <citation type="submission" date="2003-04" db="EMBL/GenBank/DDBJ databases">
        <authorList>
            <person name="Song Y."/>
            <person name="Tong Z."/>
            <person name="Wang L."/>
            <person name="Han Y."/>
            <person name="Zhang J."/>
            <person name="Pei D."/>
            <person name="Wang J."/>
            <person name="Zhou D."/>
            <person name="Han Y."/>
            <person name="Pang X."/>
            <person name="Zhai J."/>
            <person name="Chen F."/>
            <person name="Qin H."/>
            <person name="Wang J."/>
            <person name="Li S."/>
            <person name="Guo Z."/>
            <person name="Ye C."/>
            <person name="Du Z."/>
            <person name="Lin W."/>
            <person name="Wang J."/>
            <person name="Yu J."/>
            <person name="Yang H."/>
            <person name="Wang J."/>
            <person name="Huang P."/>
            <person name="Yang R."/>
        </authorList>
    </citation>
    <scope>NUCLEOTIDE SEQUENCE</scope>
    <source>
        <strain evidence="4">91001</strain>
    </source>
</reference>
<dbReference type="Proteomes" id="UP000002490">
    <property type="component" value="Chromosome"/>
</dbReference>
<reference evidence="4" key="4">
    <citation type="submission" date="2016-05" db="EMBL/GenBank/DDBJ databases">
        <title>Reannotation of Yersinia pestis strain 91001 based on omics data.</title>
        <authorList>
            <person name="Yiqing M."/>
        </authorList>
    </citation>
    <scope>NUCLEOTIDE SEQUENCE</scope>
    <source>
        <strain evidence="4">91001</strain>
    </source>
</reference>